<dbReference type="EMBL" id="LN906597">
    <property type="protein sequence ID" value="CUT16949.1"/>
    <property type="molecule type" value="Genomic_DNA"/>
</dbReference>
<protein>
    <submittedName>
        <fullName evidence="3">Putative biotin---[acetyl-CoA-carboxylase] ligase</fullName>
    </submittedName>
</protein>
<dbReference type="PANTHER" id="PTHR12835">
    <property type="entry name" value="BIOTIN PROTEIN LIGASE"/>
    <property type="match status" value="1"/>
</dbReference>
<feature type="domain" description="BPL/LPL catalytic" evidence="2">
    <location>
        <begin position="66"/>
        <end position="249"/>
    </location>
</feature>
<gene>
    <name evidence="3" type="ORF">Ark11_0089</name>
</gene>
<dbReference type="Pfam" id="PF03099">
    <property type="entry name" value="BPL_LplA_LipB"/>
    <property type="match status" value="1"/>
</dbReference>
<keyword evidence="1 3" id="KW-0436">Ligase</keyword>
<dbReference type="CDD" id="cd16442">
    <property type="entry name" value="BPL"/>
    <property type="match status" value="1"/>
</dbReference>
<dbReference type="STRING" id="1561003.Ark11_0089"/>
<dbReference type="PANTHER" id="PTHR12835:SF5">
    <property type="entry name" value="BIOTIN--PROTEIN LIGASE"/>
    <property type="match status" value="1"/>
</dbReference>
<dbReference type="Proteomes" id="UP000198651">
    <property type="component" value="Chromosome I"/>
</dbReference>
<accession>A0A0S4LZF2</accession>
<proteinExistence type="predicted"/>
<organism evidence="3 4">
    <name type="scientific">Candidatus Ichthyocystis hellenicum</name>
    <dbReference type="NCBI Taxonomy" id="1561003"/>
    <lineage>
        <taxon>Bacteria</taxon>
        <taxon>Pseudomonadati</taxon>
        <taxon>Pseudomonadota</taxon>
        <taxon>Betaproteobacteria</taxon>
        <taxon>Burkholderiales</taxon>
        <taxon>Candidatus Ichthyocystis</taxon>
    </lineage>
</organism>
<dbReference type="SUPFAM" id="SSF55681">
    <property type="entry name" value="Class II aaRS and biotin synthetases"/>
    <property type="match status" value="1"/>
</dbReference>
<dbReference type="GO" id="GO:0004077">
    <property type="term" value="F:biotin--[biotin carboxyl-carrier protein] ligase activity"/>
    <property type="evidence" value="ECO:0007669"/>
    <property type="project" value="InterPro"/>
</dbReference>
<dbReference type="InterPro" id="IPR004408">
    <property type="entry name" value="Biotin_CoA_COase_ligase"/>
</dbReference>
<dbReference type="GO" id="GO:0005737">
    <property type="term" value="C:cytoplasm"/>
    <property type="evidence" value="ECO:0007669"/>
    <property type="project" value="TreeGrafter"/>
</dbReference>
<dbReference type="Gene3D" id="3.30.930.10">
    <property type="entry name" value="Bira Bifunctional Protein, Domain 2"/>
    <property type="match status" value="1"/>
</dbReference>
<dbReference type="NCBIfam" id="TIGR00121">
    <property type="entry name" value="birA_ligase"/>
    <property type="match status" value="1"/>
</dbReference>
<evidence type="ECO:0000313" key="3">
    <source>
        <dbReference type="EMBL" id="CUT16949.1"/>
    </source>
</evidence>
<evidence type="ECO:0000313" key="4">
    <source>
        <dbReference type="Proteomes" id="UP000198651"/>
    </source>
</evidence>
<sequence>MPNWSWLLWRTVNSVSSLDLSSFSRVAGCLLSDLKDVILSWREIGLPLRFTSDHHVTLDRIGCFWVDTARLASVVSSPVVSCVTCSSTQDVAFSYDQKEPFVVFWAEYQFNGRGRNGRSWVSPIGQGLTFSVGWYCTYSDKSHDGISLMISLVVLEVMHAFGHTQVVLKWPNDLLISSTMQKVSGILVEKIKNRVVAGIGINLSVLLGIDSGNQSSQFQQHRERIAIAIINKLRAYLSIFHEYGFRYFKSSWIRHHIFKNSYLAIRTSREYCYGWCAGIHSSGALLLHGAENEVSKFFSGDVFICRRGSNKGFTGC</sequence>
<dbReference type="InterPro" id="IPR045864">
    <property type="entry name" value="aa-tRNA-synth_II/BPL/LPL"/>
</dbReference>
<dbReference type="AlphaFoldDB" id="A0A0S4LZF2"/>
<dbReference type="PROSITE" id="PS51733">
    <property type="entry name" value="BPL_LPL_CATALYTIC"/>
    <property type="match status" value="1"/>
</dbReference>
<keyword evidence="4" id="KW-1185">Reference proteome</keyword>
<name>A0A0S4LZF2_9BURK</name>
<evidence type="ECO:0000256" key="1">
    <source>
        <dbReference type="ARBA" id="ARBA00022598"/>
    </source>
</evidence>
<reference evidence="4" key="1">
    <citation type="submission" date="2015-11" db="EMBL/GenBank/DDBJ databases">
        <authorList>
            <person name="Seth-Smith H.M.B."/>
        </authorList>
    </citation>
    <scope>NUCLEOTIDE SEQUENCE [LARGE SCALE GENOMIC DNA]</scope>
    <source>
        <strain evidence="4">2013Ark11</strain>
    </source>
</reference>
<evidence type="ECO:0000259" key="2">
    <source>
        <dbReference type="PROSITE" id="PS51733"/>
    </source>
</evidence>
<dbReference type="InterPro" id="IPR004143">
    <property type="entry name" value="BPL_LPL_catalytic"/>
</dbReference>